<gene>
    <name evidence="2" type="ORF">PDE001_LOCUS7617</name>
</gene>
<reference evidence="2" key="1">
    <citation type="submission" date="2022-12" db="EMBL/GenBank/DDBJ databases">
        <authorList>
            <person name="Webb A."/>
        </authorList>
    </citation>
    <scope>NUCLEOTIDE SEQUENCE</scope>
    <source>
        <strain evidence="2">Pd1</strain>
    </source>
</reference>
<feature type="chain" id="PRO_5043841316" description="Secreted protein" evidence="1">
    <location>
        <begin position="19"/>
        <end position="83"/>
    </location>
</feature>
<protein>
    <recommendedName>
        <fullName evidence="4">Secreted protein</fullName>
    </recommendedName>
</protein>
<evidence type="ECO:0008006" key="4">
    <source>
        <dbReference type="Google" id="ProtNLM"/>
    </source>
</evidence>
<evidence type="ECO:0000313" key="2">
    <source>
        <dbReference type="EMBL" id="CAI5740811.1"/>
    </source>
</evidence>
<accession>A0AAV0UZS2</accession>
<proteinExistence type="predicted"/>
<comment type="caution">
    <text evidence="2">The sequence shown here is derived from an EMBL/GenBank/DDBJ whole genome shotgun (WGS) entry which is preliminary data.</text>
</comment>
<evidence type="ECO:0000313" key="3">
    <source>
        <dbReference type="Proteomes" id="UP001162029"/>
    </source>
</evidence>
<dbReference type="EMBL" id="CANTFM010001537">
    <property type="protein sequence ID" value="CAI5740811.1"/>
    <property type="molecule type" value="Genomic_DNA"/>
</dbReference>
<name>A0AAV0UZS2_9STRA</name>
<sequence>MVLLQLVVVSAWIGFGSAHTNTVDLVSAAVATTAVKCLKETTSVADCYPPSPNFPGPTEELCPGLKAATKGRASKMMQCPMCL</sequence>
<organism evidence="2 3">
    <name type="scientific">Peronospora destructor</name>
    <dbReference type="NCBI Taxonomy" id="86335"/>
    <lineage>
        <taxon>Eukaryota</taxon>
        <taxon>Sar</taxon>
        <taxon>Stramenopiles</taxon>
        <taxon>Oomycota</taxon>
        <taxon>Peronosporomycetes</taxon>
        <taxon>Peronosporales</taxon>
        <taxon>Peronosporaceae</taxon>
        <taxon>Peronospora</taxon>
    </lineage>
</organism>
<dbReference type="AlphaFoldDB" id="A0AAV0UZS2"/>
<evidence type="ECO:0000256" key="1">
    <source>
        <dbReference type="SAM" id="SignalP"/>
    </source>
</evidence>
<keyword evidence="3" id="KW-1185">Reference proteome</keyword>
<feature type="signal peptide" evidence="1">
    <location>
        <begin position="1"/>
        <end position="18"/>
    </location>
</feature>
<keyword evidence="1" id="KW-0732">Signal</keyword>
<dbReference type="Proteomes" id="UP001162029">
    <property type="component" value="Unassembled WGS sequence"/>
</dbReference>